<sequence>MGAQKVIALINSCRLMAYVRERALIAENATLFGLYRAAGCSLKAVESDFSVSRFVCPVGGVPSFHVARILQEEGGIVRWKNGRLQFRRIADLFRQEPAETLADNAYEEVESEFLERHELPWFFSLNAAGEFVFGDRTKARSVGYSPFKTPLQLRNMSSALVHRRVIKTGPTYSRSAGDMIRIIGYGDLAVVTAVHVFESGTDGSGSNQYSRLWLAEKS</sequence>
<dbReference type="AlphaFoldDB" id="A0A645DWW1"/>
<comment type="caution">
    <text evidence="1">The sequence shown here is derived from an EMBL/GenBank/DDBJ whole genome shotgun (WGS) entry which is preliminary data.</text>
</comment>
<dbReference type="EMBL" id="VSSQ01040706">
    <property type="protein sequence ID" value="MPM94010.1"/>
    <property type="molecule type" value="Genomic_DNA"/>
</dbReference>
<reference evidence="1" key="1">
    <citation type="submission" date="2019-08" db="EMBL/GenBank/DDBJ databases">
        <authorList>
            <person name="Kucharzyk K."/>
            <person name="Murdoch R.W."/>
            <person name="Higgins S."/>
            <person name="Loffler F."/>
        </authorList>
    </citation>
    <scope>NUCLEOTIDE SEQUENCE</scope>
</reference>
<accession>A0A645DWW1</accession>
<gene>
    <name evidence="1" type="ORF">SDC9_141152</name>
</gene>
<protein>
    <submittedName>
        <fullName evidence="1">Uncharacterized protein</fullName>
    </submittedName>
</protein>
<name>A0A645DWW1_9ZZZZ</name>
<proteinExistence type="predicted"/>
<evidence type="ECO:0000313" key="1">
    <source>
        <dbReference type="EMBL" id="MPM94010.1"/>
    </source>
</evidence>
<organism evidence="1">
    <name type="scientific">bioreactor metagenome</name>
    <dbReference type="NCBI Taxonomy" id="1076179"/>
    <lineage>
        <taxon>unclassified sequences</taxon>
        <taxon>metagenomes</taxon>
        <taxon>ecological metagenomes</taxon>
    </lineage>
</organism>